<dbReference type="InterPro" id="IPR021864">
    <property type="entry name" value="DUF3475"/>
</dbReference>
<dbReference type="GO" id="GO:0045927">
    <property type="term" value="P:positive regulation of growth"/>
    <property type="evidence" value="ECO:0007669"/>
    <property type="project" value="InterPro"/>
</dbReference>
<keyword evidence="4" id="KW-1185">Reference proteome</keyword>
<organism evidence="3">
    <name type="scientific">Oryza glumipatula</name>
    <dbReference type="NCBI Taxonomy" id="40148"/>
    <lineage>
        <taxon>Eukaryota</taxon>
        <taxon>Viridiplantae</taxon>
        <taxon>Streptophyta</taxon>
        <taxon>Embryophyta</taxon>
        <taxon>Tracheophyta</taxon>
        <taxon>Spermatophyta</taxon>
        <taxon>Magnoliopsida</taxon>
        <taxon>Liliopsida</taxon>
        <taxon>Poales</taxon>
        <taxon>Poaceae</taxon>
        <taxon>BOP clade</taxon>
        <taxon>Oryzoideae</taxon>
        <taxon>Oryzeae</taxon>
        <taxon>Oryzinae</taxon>
        <taxon>Oryza</taxon>
    </lineage>
</organism>
<feature type="region of interest" description="Disordered" evidence="1">
    <location>
        <begin position="147"/>
        <end position="166"/>
    </location>
</feature>
<dbReference type="eggNOG" id="ENOG502QT5A">
    <property type="taxonomic scope" value="Eukaryota"/>
</dbReference>
<feature type="compositionally biased region" description="Basic and acidic residues" evidence="1">
    <location>
        <begin position="149"/>
        <end position="166"/>
    </location>
</feature>
<dbReference type="STRING" id="40148.A0A0D9Z7P5"/>
<dbReference type="HOGENOM" id="CLU_1605258_0_0_1"/>
<dbReference type="Pfam" id="PF11961">
    <property type="entry name" value="DUF3475"/>
    <property type="match status" value="1"/>
</dbReference>
<sequence>MPAGARSWLADLRVRFGGGGSAREEAGLRILAFEVAAAMSRLVSLYCSLSDVEVRRLHSDALCAEGVACVTSTDQLLLLWLACGELVADLDRAASTAARFGTQSCAARRSCTIFDRVYVRRGEAGERTRAAGCDGWVLQGRGEAVQEDGAARGRDGEVVRGDGRAQ</sequence>
<name>A0A0D9Z7P5_9ORYZ</name>
<dbReference type="AlphaFoldDB" id="A0A0D9Z7P5"/>
<feature type="domain" description="DUF3475" evidence="2">
    <location>
        <begin position="30"/>
        <end position="85"/>
    </location>
</feature>
<accession>A0A0D9Z7P5</accession>
<proteinExistence type="predicted"/>
<evidence type="ECO:0000259" key="2">
    <source>
        <dbReference type="Pfam" id="PF11961"/>
    </source>
</evidence>
<protein>
    <recommendedName>
        <fullName evidence="2">DUF3475 domain-containing protein</fullName>
    </recommendedName>
</protein>
<dbReference type="Gramene" id="OGLUM03G18780.1">
    <property type="protein sequence ID" value="OGLUM03G18780.1"/>
    <property type="gene ID" value="OGLUM03G18780"/>
</dbReference>
<evidence type="ECO:0000313" key="3">
    <source>
        <dbReference type="EnsemblPlants" id="OGLUM03G18780.1"/>
    </source>
</evidence>
<evidence type="ECO:0000313" key="4">
    <source>
        <dbReference type="Proteomes" id="UP000026961"/>
    </source>
</evidence>
<reference evidence="3" key="1">
    <citation type="submission" date="2015-04" db="UniProtKB">
        <authorList>
            <consortium name="EnsemblPlants"/>
        </authorList>
    </citation>
    <scope>IDENTIFICATION</scope>
</reference>
<dbReference type="Proteomes" id="UP000026961">
    <property type="component" value="Chromosome 3"/>
</dbReference>
<reference evidence="3" key="2">
    <citation type="submission" date="2018-05" db="EMBL/GenBank/DDBJ databases">
        <title>OgluRS3 (Oryza glumaepatula Reference Sequence Version 3).</title>
        <authorList>
            <person name="Zhang J."/>
            <person name="Kudrna D."/>
            <person name="Lee S."/>
            <person name="Talag J."/>
            <person name="Welchert J."/>
            <person name="Wing R.A."/>
        </authorList>
    </citation>
    <scope>NUCLEOTIDE SEQUENCE [LARGE SCALE GENOMIC DNA]</scope>
</reference>
<dbReference type="EnsemblPlants" id="OGLUM03G18780.1">
    <property type="protein sequence ID" value="OGLUM03G18780.1"/>
    <property type="gene ID" value="OGLUM03G18780"/>
</dbReference>
<evidence type="ECO:0000256" key="1">
    <source>
        <dbReference type="SAM" id="MobiDB-lite"/>
    </source>
</evidence>
<dbReference type="PANTHER" id="PTHR31371">
    <property type="entry name" value="BNAC09G50660D PROTEIN"/>
    <property type="match status" value="1"/>
</dbReference>
<dbReference type="PANTHER" id="PTHR31371:SF24">
    <property type="entry name" value="AVR9_CF-9 RAPIDLY ELICITED PROTEIN 137"/>
    <property type="match status" value="1"/>
</dbReference>